<comment type="caution">
    <text evidence="2">The sequence shown here is derived from an EMBL/GenBank/DDBJ whole genome shotgun (WGS) entry which is preliminary data.</text>
</comment>
<dbReference type="CDD" id="cd00371">
    <property type="entry name" value="HMA"/>
    <property type="match status" value="1"/>
</dbReference>
<feature type="domain" description="HMA" evidence="1">
    <location>
        <begin position="6"/>
        <end position="69"/>
    </location>
</feature>
<reference evidence="2" key="1">
    <citation type="submission" date="2020-04" db="EMBL/GenBank/DDBJ databases">
        <authorList>
            <person name="Zhang T."/>
        </authorList>
    </citation>
    <scope>NUCLEOTIDE SEQUENCE</scope>
    <source>
        <strain evidence="2">HKST-UBA10</strain>
    </source>
</reference>
<evidence type="ECO:0000259" key="1">
    <source>
        <dbReference type="Pfam" id="PF00403"/>
    </source>
</evidence>
<protein>
    <recommendedName>
        <fullName evidence="1">HMA domain-containing protein</fullName>
    </recommendedName>
</protein>
<dbReference type="Proteomes" id="UP000782843">
    <property type="component" value="Unassembled WGS sequence"/>
</dbReference>
<dbReference type="InterPro" id="IPR036163">
    <property type="entry name" value="HMA_dom_sf"/>
</dbReference>
<organism evidence="2 3">
    <name type="scientific">Candidatus Dojkabacteria bacterium</name>
    <dbReference type="NCBI Taxonomy" id="2099670"/>
    <lineage>
        <taxon>Bacteria</taxon>
        <taxon>Candidatus Dojkabacteria</taxon>
    </lineage>
</organism>
<proteinExistence type="predicted"/>
<dbReference type="InterPro" id="IPR006121">
    <property type="entry name" value="HMA_dom"/>
</dbReference>
<dbReference type="Gene3D" id="3.30.70.100">
    <property type="match status" value="1"/>
</dbReference>
<accession>A0A955L3H2</accession>
<dbReference type="GO" id="GO:0046872">
    <property type="term" value="F:metal ion binding"/>
    <property type="evidence" value="ECO:0007669"/>
    <property type="project" value="InterPro"/>
</dbReference>
<reference evidence="2" key="2">
    <citation type="journal article" date="2021" name="Microbiome">
        <title>Successional dynamics and alternative stable states in a saline activated sludge microbial community over 9 years.</title>
        <authorList>
            <person name="Wang Y."/>
            <person name="Ye J."/>
            <person name="Ju F."/>
            <person name="Liu L."/>
            <person name="Boyd J.A."/>
            <person name="Deng Y."/>
            <person name="Parks D.H."/>
            <person name="Jiang X."/>
            <person name="Yin X."/>
            <person name="Woodcroft B.J."/>
            <person name="Tyson G.W."/>
            <person name="Hugenholtz P."/>
            <person name="Polz M.F."/>
            <person name="Zhang T."/>
        </authorList>
    </citation>
    <scope>NUCLEOTIDE SEQUENCE</scope>
    <source>
        <strain evidence="2">HKST-UBA10</strain>
    </source>
</reference>
<evidence type="ECO:0000313" key="3">
    <source>
        <dbReference type="Proteomes" id="UP000782843"/>
    </source>
</evidence>
<dbReference type="AlphaFoldDB" id="A0A955L3H2"/>
<sequence length="75" mass="8717">MDKNSTLKVQGMHCDACKTLIEMEIEDLNLQDKLENIDYDSDEQIGDVIFHDLTEEERSVLKQTIENLGNYKIIE</sequence>
<dbReference type="SUPFAM" id="SSF55008">
    <property type="entry name" value="HMA, heavy metal-associated domain"/>
    <property type="match status" value="1"/>
</dbReference>
<dbReference type="Pfam" id="PF00403">
    <property type="entry name" value="HMA"/>
    <property type="match status" value="1"/>
</dbReference>
<name>A0A955L3H2_9BACT</name>
<evidence type="ECO:0000313" key="2">
    <source>
        <dbReference type="EMBL" id="MCA9382209.1"/>
    </source>
</evidence>
<dbReference type="EMBL" id="JAGQLG010000082">
    <property type="protein sequence ID" value="MCA9382209.1"/>
    <property type="molecule type" value="Genomic_DNA"/>
</dbReference>
<gene>
    <name evidence="2" type="ORF">KC660_02260</name>
</gene>